<evidence type="ECO:0000313" key="5">
    <source>
        <dbReference type="Proteomes" id="UP000192266"/>
    </source>
</evidence>
<accession>A0A1W1V3U3</accession>
<dbReference type="Gene3D" id="2.40.50.100">
    <property type="match status" value="1"/>
</dbReference>
<dbReference type="AlphaFoldDB" id="A0A1W1V3U3"/>
<keyword evidence="3" id="KW-0472">Membrane</keyword>
<keyword evidence="3" id="KW-1133">Transmembrane helix</keyword>
<dbReference type="Gene3D" id="2.40.30.170">
    <property type="match status" value="1"/>
</dbReference>
<dbReference type="GO" id="GO:0030313">
    <property type="term" value="C:cell envelope"/>
    <property type="evidence" value="ECO:0007669"/>
    <property type="project" value="UniProtKB-SubCell"/>
</dbReference>
<dbReference type="Proteomes" id="UP000192266">
    <property type="component" value="Unassembled WGS sequence"/>
</dbReference>
<dbReference type="EMBL" id="FWWW01000049">
    <property type="protein sequence ID" value="SMB88002.1"/>
    <property type="molecule type" value="Genomic_DNA"/>
</dbReference>
<keyword evidence="2" id="KW-0175">Coiled coil</keyword>
<name>A0A1W1V3U3_9BACT</name>
<dbReference type="OrthoDB" id="9806939at2"/>
<dbReference type="PANTHER" id="PTHR32347">
    <property type="entry name" value="EFFLUX SYSTEM COMPONENT YKNX-RELATED"/>
    <property type="match status" value="1"/>
</dbReference>
<evidence type="ECO:0000256" key="2">
    <source>
        <dbReference type="ARBA" id="ARBA00023054"/>
    </source>
</evidence>
<dbReference type="Gene3D" id="2.40.420.20">
    <property type="match status" value="1"/>
</dbReference>
<proteinExistence type="predicted"/>
<dbReference type="PANTHER" id="PTHR32347:SF14">
    <property type="entry name" value="EFFLUX SYSTEM COMPONENT YKNX-RELATED"/>
    <property type="match status" value="1"/>
</dbReference>
<evidence type="ECO:0000313" key="4">
    <source>
        <dbReference type="EMBL" id="SMB88002.1"/>
    </source>
</evidence>
<keyword evidence="3" id="KW-0812">Transmembrane</keyword>
<dbReference type="InterPro" id="IPR050465">
    <property type="entry name" value="UPF0194_transport"/>
</dbReference>
<dbReference type="Gene3D" id="1.10.287.470">
    <property type="entry name" value="Helix hairpin bin"/>
    <property type="match status" value="1"/>
</dbReference>
<protein>
    <submittedName>
        <fullName evidence="4">Efflux transporter, RND family, MFP subunit</fullName>
    </submittedName>
</protein>
<dbReference type="STRING" id="645990.SAMN00120144_1131"/>
<evidence type="ECO:0000256" key="1">
    <source>
        <dbReference type="ARBA" id="ARBA00004196"/>
    </source>
</evidence>
<organism evidence="4 5">
    <name type="scientific">Hymenobacter roseosalivarius DSM 11622</name>
    <dbReference type="NCBI Taxonomy" id="645990"/>
    <lineage>
        <taxon>Bacteria</taxon>
        <taxon>Pseudomonadati</taxon>
        <taxon>Bacteroidota</taxon>
        <taxon>Cytophagia</taxon>
        <taxon>Cytophagales</taxon>
        <taxon>Hymenobacteraceae</taxon>
        <taxon>Hymenobacter</taxon>
    </lineage>
</organism>
<comment type="subcellular location">
    <subcellularLocation>
        <location evidence="1">Cell envelope</location>
    </subcellularLocation>
</comment>
<gene>
    <name evidence="4" type="ORF">SAMN00120144_1131</name>
</gene>
<keyword evidence="5" id="KW-1185">Reference proteome</keyword>
<dbReference type="RefSeq" id="WP_084444181.1">
    <property type="nucleotide sequence ID" value="NZ_FWWW01000049.1"/>
</dbReference>
<reference evidence="4 5" key="1">
    <citation type="submission" date="2017-04" db="EMBL/GenBank/DDBJ databases">
        <authorList>
            <person name="Afonso C.L."/>
            <person name="Miller P.J."/>
            <person name="Scott M.A."/>
            <person name="Spackman E."/>
            <person name="Goraichik I."/>
            <person name="Dimitrov K.M."/>
            <person name="Suarez D.L."/>
            <person name="Swayne D.E."/>
        </authorList>
    </citation>
    <scope>NUCLEOTIDE SEQUENCE [LARGE SCALE GENOMIC DNA]</scope>
    <source>
        <strain evidence="4 5">DSM 11622</strain>
    </source>
</reference>
<sequence>MDRAISPATRLQRRRRTWLLAGLGLLGGILVLVALRGVIQPSLKRQDILTAPTEVGDVEASLTATGFVIPGREAVITSPIQSTVRRVAVAVGSAVRPGQTILELDKELTSSELARLQDAQLQNRNKSTQLHLTLERALNDLRSQEQVQEVKIRSLESTLRDEESLLNIGSGTAESVRQAELTLRLARLEQQRLRGQIRNQRRANAADARELGFTVQIQARSIAELARKLGQADISARQPGVLTWVNEDLGATVQPGDVLVRVADLSSFRVRATISDAYADALHVGDAVVIRANTTDLRGTISTVSPAVEKGVVTFYARLSEDHHPALRSNLRVDVFVVTKAHKQVLRVKNGPFYQGGQEQAVFVVQGDQATRRTVRFGDSNFDFVQIVSGLRAGEEVILSDTKAYADTPELTIKP</sequence>
<feature type="transmembrane region" description="Helical" evidence="3">
    <location>
        <begin position="18"/>
        <end position="39"/>
    </location>
</feature>
<evidence type="ECO:0000256" key="3">
    <source>
        <dbReference type="SAM" id="Phobius"/>
    </source>
</evidence>